<keyword evidence="4 5" id="KW-0472">Membrane</keyword>
<keyword evidence="3 5" id="KW-1133">Transmembrane helix</keyword>
<feature type="transmembrane region" description="Helical" evidence="5">
    <location>
        <begin position="497"/>
        <end position="521"/>
    </location>
</feature>
<keyword evidence="8" id="KW-1185">Reference proteome</keyword>
<dbReference type="GO" id="GO:0016887">
    <property type="term" value="F:ATP hydrolysis activity"/>
    <property type="evidence" value="ECO:0007669"/>
    <property type="project" value="InterPro"/>
</dbReference>
<evidence type="ECO:0000256" key="5">
    <source>
        <dbReference type="SAM" id="Phobius"/>
    </source>
</evidence>
<dbReference type="InterPro" id="IPR003439">
    <property type="entry name" value="ABC_transporter-like_ATP-bd"/>
</dbReference>
<dbReference type="GO" id="GO:0016020">
    <property type="term" value="C:membrane"/>
    <property type="evidence" value="ECO:0007669"/>
    <property type="project" value="UniProtKB-SubCell"/>
</dbReference>
<feature type="domain" description="ABC transmembrane type-2" evidence="6">
    <location>
        <begin position="459"/>
        <end position="691"/>
    </location>
</feature>
<dbReference type="InterPro" id="IPR013525">
    <property type="entry name" value="ABC2_TM"/>
</dbReference>
<gene>
    <name evidence="7" type="ORF">ALC57_05217</name>
</gene>
<evidence type="ECO:0000256" key="1">
    <source>
        <dbReference type="ARBA" id="ARBA00004141"/>
    </source>
</evidence>
<evidence type="ECO:0000256" key="4">
    <source>
        <dbReference type="ARBA" id="ARBA00023136"/>
    </source>
</evidence>
<feature type="transmembrane region" description="Helical" evidence="5">
    <location>
        <begin position="576"/>
        <end position="597"/>
    </location>
</feature>
<feature type="transmembrane region" description="Helical" evidence="5">
    <location>
        <begin position="667"/>
        <end position="688"/>
    </location>
</feature>
<dbReference type="AlphaFoldDB" id="A0A151JB88"/>
<dbReference type="Pfam" id="PF00005">
    <property type="entry name" value="ABC_tran"/>
    <property type="match status" value="1"/>
</dbReference>
<evidence type="ECO:0000313" key="8">
    <source>
        <dbReference type="Proteomes" id="UP000078492"/>
    </source>
</evidence>
<evidence type="ECO:0000259" key="6">
    <source>
        <dbReference type="PROSITE" id="PS51012"/>
    </source>
</evidence>
<feature type="transmembrane region" description="Helical" evidence="5">
    <location>
        <begin position="541"/>
        <end position="564"/>
    </location>
</feature>
<organism evidence="7 8">
    <name type="scientific">Trachymyrmex cornetzi</name>
    <dbReference type="NCBI Taxonomy" id="471704"/>
    <lineage>
        <taxon>Eukaryota</taxon>
        <taxon>Metazoa</taxon>
        <taxon>Ecdysozoa</taxon>
        <taxon>Arthropoda</taxon>
        <taxon>Hexapoda</taxon>
        <taxon>Insecta</taxon>
        <taxon>Pterygota</taxon>
        <taxon>Neoptera</taxon>
        <taxon>Endopterygota</taxon>
        <taxon>Hymenoptera</taxon>
        <taxon>Apocrita</taxon>
        <taxon>Aculeata</taxon>
        <taxon>Formicoidea</taxon>
        <taxon>Formicidae</taxon>
        <taxon>Myrmicinae</taxon>
        <taxon>Trachymyrmex</taxon>
    </lineage>
</organism>
<accession>A0A151JB88</accession>
<feature type="transmembrane region" description="Helical" evidence="5">
    <location>
        <begin position="229"/>
        <end position="252"/>
    </location>
</feature>
<dbReference type="Pfam" id="PF12698">
    <property type="entry name" value="ABC2_membrane_3"/>
    <property type="match status" value="1"/>
</dbReference>
<dbReference type="GO" id="GO:0140359">
    <property type="term" value="F:ABC-type transporter activity"/>
    <property type="evidence" value="ECO:0007669"/>
    <property type="project" value="InterPro"/>
</dbReference>
<protein>
    <submittedName>
        <fullName evidence="7">ABC transporter G family member 23</fullName>
    </submittedName>
</protein>
<dbReference type="PANTHER" id="PTHR43038">
    <property type="entry name" value="ATP-BINDING CASSETTE, SUB-FAMILY H, MEMBER 1"/>
    <property type="match status" value="1"/>
</dbReference>
<evidence type="ECO:0000256" key="2">
    <source>
        <dbReference type="ARBA" id="ARBA00022692"/>
    </source>
</evidence>
<dbReference type="PANTHER" id="PTHR43038:SF2">
    <property type="entry name" value="RH61964P"/>
    <property type="match status" value="1"/>
</dbReference>
<dbReference type="SUPFAM" id="SSF52540">
    <property type="entry name" value="P-loop containing nucleoside triphosphate hydrolases"/>
    <property type="match status" value="1"/>
</dbReference>
<dbReference type="InterPro" id="IPR047817">
    <property type="entry name" value="ABC2_TM_bact-type"/>
</dbReference>
<sequence>MPQEISLVVEFSTSDALYYFGRINGLDDEEIDMKQKFLSELLQLPPANRLVKNMSGGEQRRVSLAAALLHMPEILILDEPTVGLDPILRENIWAYLIQITEENGITALITTHYIEEAKDANRIGLMRCGKLLVESTPQKLLNQFQCSSLEETFLKLCEAQNNTVTLNEAQESKVECINSNGLYQNENKYEQTKVYAGVGFSKYIHFSSSVTIRWRNDFLLYLASSISQVVFRFSCCLSFSSCGTHFPIFWIFPMDFKRMETDSHVKFNYPRVVVDNKFRRELWKPNLDFLCLYRIWIFFVYAKIFKQIRGLVFAVLFPIIEIFAFVMGVGQDPKDLKIGIVNNEAGNCDNSINFGNIWNDRITCYFGNLSCRFLHNFDSIATQKYYNDVSEANNAVQNGKLRGLIYFSQNFSEALQIRVEDATFVKDSDLLASEIQVFLDMSDRPVGFFLQMKLFKRFLEIYEDIMRECKYSSKLADPLIRFEEPVYGTTDLNYADYIAPTFMTTLSFYLAISVSSTLIIRDRLEGVWDRSVVQGVRTDEILLSYILVQSVIIIIHTTMITLLFFPIWSLECKGSIFIVIVLMFLTGFCGLMCGFVISVMFKTFFMAFTCANGNMVLLLFLNGSMWPIEGMPKMLRWLSYVLPTTLSSISMRGIIYKGYSISQSQVYVGFLTNIGWILLFFIVTMFGVRSKS</sequence>
<keyword evidence="2 5" id="KW-0812">Transmembrane</keyword>
<dbReference type="Proteomes" id="UP000078492">
    <property type="component" value="Unassembled WGS sequence"/>
</dbReference>
<feature type="transmembrane region" description="Helical" evidence="5">
    <location>
        <begin position="311"/>
        <end position="330"/>
    </location>
</feature>
<dbReference type="STRING" id="471704.A0A151JB88"/>
<evidence type="ECO:0000313" key="7">
    <source>
        <dbReference type="EMBL" id="KYN22383.1"/>
    </source>
</evidence>
<dbReference type="PROSITE" id="PS51012">
    <property type="entry name" value="ABC_TM2"/>
    <property type="match status" value="1"/>
</dbReference>
<dbReference type="Gene3D" id="3.40.50.300">
    <property type="entry name" value="P-loop containing nucleotide triphosphate hydrolases"/>
    <property type="match status" value="1"/>
</dbReference>
<reference evidence="7 8" key="1">
    <citation type="submission" date="2015-09" db="EMBL/GenBank/DDBJ databases">
        <title>Trachymyrmex cornetzi WGS genome.</title>
        <authorList>
            <person name="Nygaard S."/>
            <person name="Hu H."/>
            <person name="Boomsma J."/>
            <person name="Zhang G."/>
        </authorList>
    </citation>
    <scope>NUCLEOTIDE SEQUENCE [LARGE SCALE GENOMIC DNA]</scope>
    <source>
        <strain evidence="7">Tcor2-1</strain>
        <tissue evidence="7">Whole body</tissue>
    </source>
</reference>
<dbReference type="GO" id="GO:0005524">
    <property type="term" value="F:ATP binding"/>
    <property type="evidence" value="ECO:0007669"/>
    <property type="project" value="InterPro"/>
</dbReference>
<evidence type="ECO:0000256" key="3">
    <source>
        <dbReference type="ARBA" id="ARBA00022989"/>
    </source>
</evidence>
<dbReference type="InterPro" id="IPR027417">
    <property type="entry name" value="P-loop_NTPase"/>
</dbReference>
<feature type="transmembrane region" description="Helical" evidence="5">
    <location>
        <begin position="603"/>
        <end position="625"/>
    </location>
</feature>
<dbReference type="EMBL" id="KQ979164">
    <property type="protein sequence ID" value="KYN22383.1"/>
    <property type="molecule type" value="Genomic_DNA"/>
</dbReference>
<proteinExistence type="predicted"/>
<comment type="subcellular location">
    <subcellularLocation>
        <location evidence="1">Membrane</location>
        <topology evidence="1">Multi-pass membrane protein</topology>
    </subcellularLocation>
</comment>
<name>A0A151JB88_9HYME</name>